<protein>
    <submittedName>
        <fullName evidence="1">Uncharacterized protein</fullName>
    </submittedName>
</protein>
<name>A0A7I9V1Y1_9ACTN</name>
<dbReference type="AlphaFoldDB" id="A0A7I9V1Y1"/>
<keyword evidence="2" id="KW-1185">Reference proteome</keyword>
<gene>
    <name evidence="1" type="ORF">nbrc107697_32310</name>
</gene>
<reference evidence="2" key="1">
    <citation type="submission" date="2019-06" db="EMBL/GenBank/DDBJ databases">
        <title>Gordonia isolated from sludge of a wastewater treatment plant.</title>
        <authorList>
            <person name="Tamura T."/>
            <person name="Aoyama K."/>
            <person name="Kang Y."/>
            <person name="Saito S."/>
            <person name="Akiyama N."/>
            <person name="Yazawa K."/>
            <person name="Gonoi T."/>
            <person name="Mikami Y."/>
        </authorList>
    </citation>
    <scope>NUCLEOTIDE SEQUENCE [LARGE SCALE GENOMIC DNA]</scope>
    <source>
        <strain evidence="2">NBRC 107697</strain>
    </source>
</reference>
<evidence type="ECO:0000313" key="2">
    <source>
        <dbReference type="Proteomes" id="UP000444980"/>
    </source>
</evidence>
<dbReference type="OrthoDB" id="4505385at2"/>
<comment type="caution">
    <text evidence="1">The sequence shown here is derived from an EMBL/GenBank/DDBJ whole genome shotgun (WGS) entry which is preliminary data.</text>
</comment>
<proteinExistence type="predicted"/>
<evidence type="ECO:0000313" key="1">
    <source>
        <dbReference type="EMBL" id="GED99192.1"/>
    </source>
</evidence>
<organism evidence="1 2">
    <name type="scientific">Gordonia crocea</name>
    <dbReference type="NCBI Taxonomy" id="589162"/>
    <lineage>
        <taxon>Bacteria</taxon>
        <taxon>Bacillati</taxon>
        <taxon>Actinomycetota</taxon>
        <taxon>Actinomycetes</taxon>
        <taxon>Mycobacteriales</taxon>
        <taxon>Gordoniaceae</taxon>
        <taxon>Gordonia</taxon>
    </lineage>
</organism>
<dbReference type="RefSeq" id="WP_161928499.1">
    <property type="nucleotide sequence ID" value="NZ_BJOU01000017.1"/>
</dbReference>
<sequence>MSISDVELEAQFSRGRPVTRVAAESPSVPARWRTVAVGSTPGERVAAALALWQTGVAEVMPGFWAVLQESLTDVWVGERAGEPVLVYAVEYVDRAGLDADDPGVRVPAVWVGAPPTPELQPAEPELWSAAPAAVIDFYRGVHGAFTAPDERSFGLPAVAGLGTLAAALEYDADEGDWEGAPPADRLLVITETYSGVRLCISPDLPTATGVAVYRYDEPDEPKPFAELLDHNLMVRFEVE</sequence>
<dbReference type="EMBL" id="BJOU01000017">
    <property type="protein sequence ID" value="GED99192.1"/>
    <property type="molecule type" value="Genomic_DNA"/>
</dbReference>
<dbReference type="Proteomes" id="UP000444980">
    <property type="component" value="Unassembled WGS sequence"/>
</dbReference>
<accession>A0A7I9V1Y1</accession>